<dbReference type="AlphaFoldDB" id="G8LPP1"/>
<dbReference type="Proteomes" id="UP000007838">
    <property type="component" value="Chromosome"/>
</dbReference>
<dbReference type="KEGG" id="eec:EcWSU1_03538"/>
<name>G8LPP1_9ENTR</name>
<accession>G8LPP1</accession>
<protein>
    <submittedName>
        <fullName evidence="1">Uncharacterized protein</fullName>
    </submittedName>
</protein>
<evidence type="ECO:0000313" key="2">
    <source>
        <dbReference type="Proteomes" id="UP000007838"/>
    </source>
</evidence>
<dbReference type="EMBL" id="CP002886">
    <property type="protein sequence ID" value="AEW74966.1"/>
    <property type="molecule type" value="Genomic_DNA"/>
</dbReference>
<gene>
    <name evidence="1" type="ORF">EcWSU1_03538</name>
</gene>
<proteinExistence type="predicted"/>
<evidence type="ECO:0000313" key="1">
    <source>
        <dbReference type="EMBL" id="AEW74966.1"/>
    </source>
</evidence>
<sequence>MCSLCSAPRISHQKEGQGEGISLHKIPYFSGEFLRSML</sequence>
<reference evidence="1 2" key="1">
    <citation type="journal article" date="2011" name="Stand. Genomic Sci.">
        <title>Complete genome of the onion pathogen Enterobacter cloacae EcWSU1.</title>
        <authorList>
            <person name="Humann J.L."/>
            <person name="Wildung M."/>
            <person name="Cheng C.H."/>
            <person name="Lee T."/>
            <person name="Stewart J.E."/>
            <person name="Drew J.C."/>
            <person name="Triplett E.W."/>
            <person name="Main D."/>
            <person name="Schroeder B.K."/>
        </authorList>
    </citation>
    <scope>NUCLEOTIDE SEQUENCE [LARGE SCALE GENOMIC DNA]</scope>
    <source>
        <strain evidence="1 2">EcWSU1</strain>
    </source>
</reference>
<organism evidence="1 2">
    <name type="scientific">Enterobacter ludwigii</name>
    <dbReference type="NCBI Taxonomy" id="299767"/>
    <lineage>
        <taxon>Bacteria</taxon>
        <taxon>Pseudomonadati</taxon>
        <taxon>Pseudomonadota</taxon>
        <taxon>Gammaproteobacteria</taxon>
        <taxon>Enterobacterales</taxon>
        <taxon>Enterobacteriaceae</taxon>
        <taxon>Enterobacter</taxon>
        <taxon>Enterobacter cloacae complex</taxon>
    </lineage>
</organism>
<dbReference type="HOGENOM" id="CLU_3327514_0_0_6"/>